<dbReference type="OrthoDB" id="268763at2759"/>
<dbReference type="PROSITE" id="PS50250">
    <property type="entry name" value="PCI"/>
    <property type="match status" value="1"/>
</dbReference>
<dbReference type="Proteomes" id="UP000054560">
    <property type="component" value="Unassembled WGS sequence"/>
</dbReference>
<organism evidence="4 5">
    <name type="scientific">Sphaeroforma arctica JP610</name>
    <dbReference type="NCBI Taxonomy" id="667725"/>
    <lineage>
        <taxon>Eukaryota</taxon>
        <taxon>Ichthyosporea</taxon>
        <taxon>Ichthyophonida</taxon>
        <taxon>Sphaeroforma</taxon>
    </lineage>
</organism>
<keyword evidence="2" id="KW-0647">Proteasome</keyword>
<name>A0A0L0G349_9EUKA</name>
<accession>A0A0L0G349</accession>
<dbReference type="AlphaFoldDB" id="A0A0L0G349"/>
<evidence type="ECO:0000313" key="5">
    <source>
        <dbReference type="Proteomes" id="UP000054560"/>
    </source>
</evidence>
<dbReference type="SMART" id="SM00088">
    <property type="entry name" value="PINT"/>
    <property type="match status" value="1"/>
</dbReference>
<protein>
    <recommendedName>
        <fullName evidence="3">PCI domain-containing protein</fullName>
    </recommendedName>
</protein>
<evidence type="ECO:0000259" key="3">
    <source>
        <dbReference type="PROSITE" id="PS50250"/>
    </source>
</evidence>
<keyword evidence="5" id="KW-1185">Reference proteome</keyword>
<dbReference type="EMBL" id="KQ241847">
    <property type="protein sequence ID" value="KNC83284.1"/>
    <property type="molecule type" value="Genomic_DNA"/>
</dbReference>
<dbReference type="InterPro" id="IPR000717">
    <property type="entry name" value="PCI_dom"/>
</dbReference>
<dbReference type="GO" id="GO:0005737">
    <property type="term" value="C:cytoplasm"/>
    <property type="evidence" value="ECO:0007669"/>
    <property type="project" value="TreeGrafter"/>
</dbReference>
<dbReference type="eggNOG" id="KOG1498">
    <property type="taxonomic scope" value="Eukaryota"/>
</dbReference>
<dbReference type="InterPro" id="IPR040134">
    <property type="entry name" value="PSMD12/CSN4"/>
</dbReference>
<dbReference type="Pfam" id="PF01399">
    <property type="entry name" value="PCI"/>
    <property type="match status" value="1"/>
</dbReference>
<dbReference type="InterPro" id="IPR036388">
    <property type="entry name" value="WH-like_DNA-bd_sf"/>
</dbReference>
<dbReference type="InterPro" id="IPR036390">
    <property type="entry name" value="WH_DNA-bd_sf"/>
</dbReference>
<dbReference type="SUPFAM" id="SSF46785">
    <property type="entry name" value="Winged helix' DNA-binding domain"/>
    <property type="match status" value="1"/>
</dbReference>
<dbReference type="InterPro" id="IPR040896">
    <property type="entry name" value="RPN5_C"/>
</dbReference>
<feature type="domain" description="PCI" evidence="3">
    <location>
        <begin position="1"/>
        <end position="91"/>
    </location>
</feature>
<gene>
    <name evidence="4" type="ORF">SARC_04463</name>
</gene>
<proteinExistence type="inferred from homology"/>
<dbReference type="GeneID" id="25904967"/>
<evidence type="ECO:0000256" key="1">
    <source>
        <dbReference type="ARBA" id="ARBA00006397"/>
    </source>
</evidence>
<dbReference type="RefSeq" id="XP_014157186.1">
    <property type="nucleotide sequence ID" value="XM_014301711.1"/>
</dbReference>
<evidence type="ECO:0000313" key="4">
    <source>
        <dbReference type="EMBL" id="KNC83284.1"/>
    </source>
</evidence>
<dbReference type="STRING" id="667725.A0A0L0G349"/>
<comment type="similarity">
    <text evidence="1">Belongs to the proteasome subunit p55 family.</text>
</comment>
<sequence length="128" mass="14897">MMDLYVPELKTLDCFSKHEHRADELRKRVAEHNMRVIAKSYTRVPVTSLIRLMDTTAEEIEAYVSKLVTEKMIYARYDRPAGIVSFQKKKEANEVLDKWVSDIDKLMGLVEKTTHLIDLENNQAAIRT</sequence>
<dbReference type="FunFam" id="1.10.10.10:FF:000070">
    <property type="entry name" value="26S proteasome non-ATPase regulatory subunit 12"/>
    <property type="match status" value="1"/>
</dbReference>
<dbReference type="GO" id="GO:0008541">
    <property type="term" value="C:proteasome regulatory particle, lid subcomplex"/>
    <property type="evidence" value="ECO:0007669"/>
    <property type="project" value="TreeGrafter"/>
</dbReference>
<dbReference type="GO" id="GO:0005634">
    <property type="term" value="C:nucleus"/>
    <property type="evidence" value="ECO:0007669"/>
    <property type="project" value="UniProtKB-ARBA"/>
</dbReference>
<dbReference type="Pfam" id="PF18098">
    <property type="entry name" value="RPN5_C"/>
    <property type="match status" value="1"/>
</dbReference>
<dbReference type="PANTHER" id="PTHR10855">
    <property type="entry name" value="26S PROTEASOME NON-ATPASE REGULATORY SUBUNIT 12/COP9 SIGNALOSOME COMPLEX SUBUNIT 4"/>
    <property type="match status" value="1"/>
</dbReference>
<reference evidence="4 5" key="1">
    <citation type="submission" date="2011-02" db="EMBL/GenBank/DDBJ databases">
        <title>The Genome Sequence of Sphaeroforma arctica JP610.</title>
        <authorList>
            <consortium name="The Broad Institute Genome Sequencing Platform"/>
            <person name="Russ C."/>
            <person name="Cuomo C."/>
            <person name="Young S.K."/>
            <person name="Zeng Q."/>
            <person name="Gargeya S."/>
            <person name="Alvarado L."/>
            <person name="Berlin A."/>
            <person name="Chapman S.B."/>
            <person name="Chen Z."/>
            <person name="Freedman E."/>
            <person name="Gellesch M."/>
            <person name="Goldberg J."/>
            <person name="Griggs A."/>
            <person name="Gujja S."/>
            <person name="Heilman E."/>
            <person name="Heiman D."/>
            <person name="Howarth C."/>
            <person name="Mehta T."/>
            <person name="Neiman D."/>
            <person name="Pearson M."/>
            <person name="Roberts A."/>
            <person name="Saif S."/>
            <person name="Shea T."/>
            <person name="Shenoy N."/>
            <person name="Sisk P."/>
            <person name="Stolte C."/>
            <person name="Sykes S."/>
            <person name="White J."/>
            <person name="Yandava C."/>
            <person name="Burger G."/>
            <person name="Gray M.W."/>
            <person name="Holland P.W.H."/>
            <person name="King N."/>
            <person name="Lang F.B.F."/>
            <person name="Roger A.J."/>
            <person name="Ruiz-Trillo I."/>
            <person name="Haas B."/>
            <person name="Nusbaum C."/>
            <person name="Birren B."/>
        </authorList>
    </citation>
    <scope>NUCLEOTIDE SEQUENCE [LARGE SCALE GENOMIC DNA]</scope>
    <source>
        <strain evidence="4 5">JP610</strain>
    </source>
</reference>
<evidence type="ECO:0000256" key="2">
    <source>
        <dbReference type="ARBA" id="ARBA00022942"/>
    </source>
</evidence>
<dbReference type="Gene3D" id="1.10.10.10">
    <property type="entry name" value="Winged helix-like DNA-binding domain superfamily/Winged helix DNA-binding domain"/>
    <property type="match status" value="1"/>
</dbReference>
<dbReference type="PANTHER" id="PTHR10855:SF1">
    <property type="entry name" value="26S PROTEASOME NON-ATPASE REGULATORY SUBUNIT 12"/>
    <property type="match status" value="1"/>
</dbReference>